<dbReference type="EMBL" id="JAVFHQ010000006">
    <property type="protein sequence ID" value="KAK4548991.1"/>
    <property type="molecule type" value="Genomic_DNA"/>
</dbReference>
<comment type="caution">
    <text evidence="1">The sequence shown here is derived from an EMBL/GenBank/DDBJ whole genome shotgun (WGS) entry which is preliminary data.</text>
</comment>
<accession>A0AAV9JVB6</accession>
<name>A0AAV9JVB6_9PEZI</name>
<proteinExistence type="predicted"/>
<dbReference type="Proteomes" id="UP001324427">
    <property type="component" value="Unassembled WGS sequence"/>
</dbReference>
<gene>
    <name evidence="1" type="ORF">LTR36_008764</name>
</gene>
<protein>
    <submittedName>
        <fullName evidence="1">Uncharacterized protein</fullName>
    </submittedName>
</protein>
<sequence length="102" mass="11585">MYELRSPNVISAGAIMLSAHASRSLDSTGAYDRIKTKGYHFRDLTFRNTEHKLLDDLSLDAMVQEAGIEIMFEEKFSHVLSESREWRATFAFADGEPQTVDL</sequence>
<evidence type="ECO:0000313" key="1">
    <source>
        <dbReference type="EMBL" id="KAK4548991.1"/>
    </source>
</evidence>
<organism evidence="1 2">
    <name type="scientific">Oleoguttula mirabilis</name>
    <dbReference type="NCBI Taxonomy" id="1507867"/>
    <lineage>
        <taxon>Eukaryota</taxon>
        <taxon>Fungi</taxon>
        <taxon>Dikarya</taxon>
        <taxon>Ascomycota</taxon>
        <taxon>Pezizomycotina</taxon>
        <taxon>Dothideomycetes</taxon>
        <taxon>Dothideomycetidae</taxon>
        <taxon>Mycosphaerellales</taxon>
        <taxon>Teratosphaeriaceae</taxon>
        <taxon>Oleoguttula</taxon>
    </lineage>
</organism>
<keyword evidence="2" id="KW-1185">Reference proteome</keyword>
<evidence type="ECO:0000313" key="2">
    <source>
        <dbReference type="Proteomes" id="UP001324427"/>
    </source>
</evidence>
<reference evidence="1 2" key="1">
    <citation type="submission" date="2021-11" db="EMBL/GenBank/DDBJ databases">
        <title>Black yeast isolated from Biological Soil Crust.</title>
        <authorList>
            <person name="Kurbessoian T."/>
        </authorList>
    </citation>
    <scope>NUCLEOTIDE SEQUENCE [LARGE SCALE GENOMIC DNA]</scope>
    <source>
        <strain evidence="1 2">CCFEE 5522</strain>
    </source>
</reference>
<dbReference type="AlphaFoldDB" id="A0AAV9JVB6"/>